<protein>
    <submittedName>
        <fullName evidence="1">Uncharacterized protein</fullName>
    </submittedName>
</protein>
<name>A0A5D3APM1_9TREE</name>
<proteinExistence type="predicted"/>
<sequence>MCHHTLSSQSPASYTNDVILLLNDLLSISNTVKVLGDLLGAQ</sequence>
<organism evidence="1 2">
    <name type="scientific">Cryptococcus floricola</name>
    <dbReference type="NCBI Taxonomy" id="2591691"/>
    <lineage>
        <taxon>Eukaryota</taxon>
        <taxon>Fungi</taxon>
        <taxon>Dikarya</taxon>
        <taxon>Basidiomycota</taxon>
        <taxon>Agaricomycotina</taxon>
        <taxon>Tremellomycetes</taxon>
        <taxon>Tremellales</taxon>
        <taxon>Cryptococcaceae</taxon>
        <taxon>Cryptococcus</taxon>
    </lineage>
</organism>
<dbReference type="AlphaFoldDB" id="A0A5D3APM1"/>
<dbReference type="Proteomes" id="UP000322245">
    <property type="component" value="Unassembled WGS sequence"/>
</dbReference>
<reference evidence="1 2" key="1">
    <citation type="submission" date="2017-05" db="EMBL/GenBank/DDBJ databases">
        <title>The Genome Sequence of Tsuchiyaea wingfieldii DSM 27421.</title>
        <authorList>
            <person name="Cuomo C."/>
            <person name="Passer A."/>
            <person name="Billmyre B."/>
            <person name="Heitman J."/>
        </authorList>
    </citation>
    <scope>NUCLEOTIDE SEQUENCE [LARGE SCALE GENOMIC DNA]</scope>
    <source>
        <strain evidence="1 2">DSM 27421</strain>
    </source>
</reference>
<dbReference type="EMBL" id="NIDF01000208">
    <property type="protein sequence ID" value="TYJ51616.1"/>
    <property type="molecule type" value="Genomic_DNA"/>
</dbReference>
<evidence type="ECO:0000313" key="2">
    <source>
        <dbReference type="Proteomes" id="UP000322245"/>
    </source>
</evidence>
<comment type="caution">
    <text evidence="1">The sequence shown here is derived from an EMBL/GenBank/DDBJ whole genome shotgun (WGS) entry which is preliminary data.</text>
</comment>
<evidence type="ECO:0000313" key="1">
    <source>
        <dbReference type="EMBL" id="TYJ51616.1"/>
    </source>
</evidence>
<accession>A0A5D3APM1</accession>
<keyword evidence="2" id="KW-1185">Reference proteome</keyword>
<gene>
    <name evidence="1" type="ORF">B9479_007802</name>
</gene>